<dbReference type="EC" id="5.1.3.1" evidence="7 10"/>
<keyword evidence="13" id="KW-0862">Zinc</keyword>
<comment type="pathway">
    <text evidence="10">Carbohydrate degradation.</text>
</comment>
<evidence type="ECO:0000313" key="15">
    <source>
        <dbReference type="EMBL" id="REK76398.1"/>
    </source>
</evidence>
<accession>A0A371PJK8</accession>
<dbReference type="FunFam" id="3.20.20.70:FF:000004">
    <property type="entry name" value="Ribulose-phosphate 3-epimerase"/>
    <property type="match status" value="1"/>
</dbReference>
<comment type="similarity">
    <text evidence="6 10 11">Belongs to the ribulose-phosphate 3-epimerase family.</text>
</comment>
<comment type="caution">
    <text evidence="10">Lacks conserved residue(s) required for the propagation of feature annotation.</text>
</comment>
<dbReference type="CDD" id="cd00429">
    <property type="entry name" value="RPE"/>
    <property type="match status" value="1"/>
</dbReference>
<feature type="binding site" evidence="10 13">
    <location>
        <position position="175"/>
    </location>
    <ligand>
        <name>a divalent metal cation</name>
        <dbReference type="ChEBI" id="CHEBI:60240"/>
    </ligand>
</feature>
<dbReference type="EMBL" id="QUBQ01000001">
    <property type="protein sequence ID" value="REK76398.1"/>
    <property type="molecule type" value="Genomic_DNA"/>
</dbReference>
<feature type="binding site" evidence="10">
    <location>
        <begin position="175"/>
        <end position="177"/>
    </location>
    <ligand>
        <name>substrate</name>
    </ligand>
</feature>
<evidence type="ECO:0000256" key="7">
    <source>
        <dbReference type="ARBA" id="ARBA00013188"/>
    </source>
</evidence>
<dbReference type="GO" id="GO:0019323">
    <property type="term" value="P:pentose catabolic process"/>
    <property type="evidence" value="ECO:0007669"/>
    <property type="project" value="UniProtKB-UniRule"/>
</dbReference>
<dbReference type="NCBIfam" id="TIGR01163">
    <property type="entry name" value="rpe"/>
    <property type="match status" value="1"/>
</dbReference>
<feature type="binding site" evidence="10 14">
    <location>
        <begin position="141"/>
        <end position="144"/>
    </location>
    <ligand>
        <name>substrate</name>
    </ligand>
</feature>
<dbReference type="GO" id="GO:0005737">
    <property type="term" value="C:cytoplasm"/>
    <property type="evidence" value="ECO:0007669"/>
    <property type="project" value="UniProtKB-ARBA"/>
</dbReference>
<organism evidence="15 16">
    <name type="scientific">Paenibacillus paeoniae</name>
    <dbReference type="NCBI Taxonomy" id="2292705"/>
    <lineage>
        <taxon>Bacteria</taxon>
        <taxon>Bacillati</taxon>
        <taxon>Bacillota</taxon>
        <taxon>Bacilli</taxon>
        <taxon>Bacillales</taxon>
        <taxon>Paenibacillaceae</taxon>
        <taxon>Paenibacillus</taxon>
    </lineage>
</organism>
<feature type="binding site" evidence="10 13">
    <location>
        <position position="34"/>
    </location>
    <ligand>
        <name>a divalent metal cation</name>
        <dbReference type="ChEBI" id="CHEBI:60240"/>
    </ligand>
</feature>
<evidence type="ECO:0000256" key="3">
    <source>
        <dbReference type="ARBA" id="ARBA00001941"/>
    </source>
</evidence>
<comment type="function">
    <text evidence="10">Catalyzes the reversible epimerization of D-ribulose 5-phosphate to D-xylulose 5-phosphate.</text>
</comment>
<dbReference type="Pfam" id="PF00834">
    <property type="entry name" value="Ribul_P_3_epim"/>
    <property type="match status" value="1"/>
</dbReference>
<evidence type="ECO:0000313" key="16">
    <source>
        <dbReference type="Proteomes" id="UP000261905"/>
    </source>
</evidence>
<dbReference type="Gene3D" id="3.20.20.70">
    <property type="entry name" value="Aldolase class I"/>
    <property type="match status" value="1"/>
</dbReference>
<keyword evidence="8 10" id="KW-0479">Metal-binding</keyword>
<evidence type="ECO:0000256" key="12">
    <source>
        <dbReference type="PIRSR" id="PIRSR001461-1"/>
    </source>
</evidence>
<feature type="binding site" evidence="14">
    <location>
        <position position="177"/>
    </location>
    <ligand>
        <name>substrate</name>
    </ligand>
</feature>
<name>A0A371PJK8_9BACL</name>
<feature type="binding site" evidence="10 13">
    <location>
        <position position="32"/>
    </location>
    <ligand>
        <name>a divalent metal cation</name>
        <dbReference type="ChEBI" id="CHEBI:60240"/>
    </ligand>
</feature>
<dbReference type="PANTHER" id="PTHR11749">
    <property type="entry name" value="RIBULOSE-5-PHOSPHATE-3-EPIMERASE"/>
    <property type="match status" value="1"/>
</dbReference>
<keyword evidence="10 11" id="KW-0119">Carbohydrate metabolism</keyword>
<dbReference type="NCBIfam" id="NF004076">
    <property type="entry name" value="PRK05581.1-4"/>
    <property type="match status" value="1"/>
</dbReference>
<keyword evidence="13" id="KW-0464">Manganese</keyword>
<reference evidence="15 16" key="1">
    <citation type="submission" date="2018-08" db="EMBL/GenBank/DDBJ databases">
        <title>Paenibacillus sp. M4BSY-1, whole genome shotgun sequence.</title>
        <authorList>
            <person name="Tuo L."/>
        </authorList>
    </citation>
    <scope>NUCLEOTIDE SEQUENCE [LARGE SCALE GENOMIC DNA]</scope>
    <source>
        <strain evidence="15 16">M4BSY-1</strain>
    </source>
</reference>
<comment type="catalytic activity">
    <reaction evidence="1 10 11">
        <text>D-ribulose 5-phosphate = D-xylulose 5-phosphate</text>
        <dbReference type="Rhea" id="RHEA:13677"/>
        <dbReference type="ChEBI" id="CHEBI:57737"/>
        <dbReference type="ChEBI" id="CHEBI:58121"/>
        <dbReference type="EC" id="5.1.3.1"/>
    </reaction>
</comment>
<evidence type="ECO:0000256" key="14">
    <source>
        <dbReference type="PIRSR" id="PIRSR001461-3"/>
    </source>
</evidence>
<dbReference type="HAMAP" id="MF_02227">
    <property type="entry name" value="RPE"/>
    <property type="match status" value="1"/>
</dbReference>
<dbReference type="PROSITE" id="PS01085">
    <property type="entry name" value="RIBUL_P_3_EPIMER_1"/>
    <property type="match status" value="1"/>
</dbReference>
<feature type="binding site" evidence="10 14">
    <location>
        <position position="7"/>
    </location>
    <ligand>
        <name>substrate</name>
    </ligand>
</feature>
<dbReference type="AlphaFoldDB" id="A0A371PJK8"/>
<evidence type="ECO:0000256" key="5">
    <source>
        <dbReference type="ARBA" id="ARBA00001954"/>
    </source>
</evidence>
<keyword evidence="9 10" id="KW-0413">Isomerase</keyword>
<proteinExistence type="inferred from homology"/>
<dbReference type="SUPFAM" id="SSF51366">
    <property type="entry name" value="Ribulose-phoshate binding barrel"/>
    <property type="match status" value="1"/>
</dbReference>
<evidence type="ECO:0000256" key="13">
    <source>
        <dbReference type="PIRSR" id="PIRSR001461-2"/>
    </source>
</evidence>
<evidence type="ECO:0000256" key="10">
    <source>
        <dbReference type="HAMAP-Rule" id="MF_02227"/>
    </source>
</evidence>
<evidence type="ECO:0000256" key="11">
    <source>
        <dbReference type="PIRNR" id="PIRNR001461"/>
    </source>
</evidence>
<comment type="cofactor">
    <cofactor evidence="4">
        <name>Zn(2+)</name>
        <dbReference type="ChEBI" id="CHEBI:29105"/>
    </cofactor>
</comment>
<dbReference type="GO" id="GO:0046872">
    <property type="term" value="F:metal ion binding"/>
    <property type="evidence" value="ECO:0007669"/>
    <property type="project" value="UniProtKB-UniRule"/>
</dbReference>
<dbReference type="GO" id="GO:0006098">
    <property type="term" value="P:pentose-phosphate shunt"/>
    <property type="evidence" value="ECO:0007669"/>
    <property type="project" value="UniProtKB-UniRule"/>
</dbReference>
<dbReference type="InterPro" id="IPR011060">
    <property type="entry name" value="RibuloseP-bd_barrel"/>
</dbReference>
<dbReference type="InterPro" id="IPR013785">
    <property type="entry name" value="Aldolase_TIM"/>
</dbReference>
<dbReference type="PROSITE" id="PS01086">
    <property type="entry name" value="RIBUL_P_3_EPIMER_2"/>
    <property type="match status" value="1"/>
</dbReference>
<evidence type="ECO:0000256" key="1">
    <source>
        <dbReference type="ARBA" id="ARBA00001782"/>
    </source>
</evidence>
<comment type="cofactor">
    <cofactor evidence="3">
        <name>Co(2+)</name>
        <dbReference type="ChEBI" id="CHEBI:48828"/>
    </cofactor>
</comment>
<feature type="binding site" evidence="10 14">
    <location>
        <position position="65"/>
    </location>
    <ligand>
        <name>substrate</name>
    </ligand>
</feature>
<evidence type="ECO:0000256" key="8">
    <source>
        <dbReference type="ARBA" id="ARBA00022723"/>
    </source>
</evidence>
<sequence length="217" mass="23137">MTIIAPSILSAHFSRLGEEIQAVEKAGADWIHVDVMDGHFVPNLTFGPPVIGAIRSVTTLPFDVHLMIERPELSLADYIAAGADRITVHAEACVHLHRTIHAIKEKGLPAGVAINPATPVSVLEPIIHDLDLVLVMTVNPGFGGQSFIPYSLVKLRQVRELIQERGHKDIHLQVDGGVNRQTAGAIIEAGANVLVAGNAVFGEQDRAAAISALRQGG</sequence>
<dbReference type="Proteomes" id="UP000261905">
    <property type="component" value="Unassembled WGS sequence"/>
</dbReference>
<dbReference type="OrthoDB" id="1645589at2"/>
<dbReference type="RefSeq" id="WP_116043320.1">
    <property type="nucleotide sequence ID" value="NZ_QUBQ01000001.1"/>
</dbReference>
<keyword evidence="13" id="KW-0170">Cobalt</keyword>
<feature type="binding site" evidence="10 13">
    <location>
        <position position="65"/>
    </location>
    <ligand>
        <name>a divalent metal cation</name>
        <dbReference type="ChEBI" id="CHEBI:60240"/>
    </ligand>
</feature>
<protein>
    <recommendedName>
        <fullName evidence="7 10">Ribulose-phosphate 3-epimerase</fullName>
        <ecNumber evidence="7 10">5.1.3.1</ecNumber>
    </recommendedName>
</protein>
<comment type="caution">
    <text evidence="15">The sequence shown here is derived from an EMBL/GenBank/DDBJ whole genome shotgun (WGS) entry which is preliminary data.</text>
</comment>
<evidence type="ECO:0000256" key="4">
    <source>
        <dbReference type="ARBA" id="ARBA00001947"/>
    </source>
</evidence>
<dbReference type="InterPro" id="IPR026019">
    <property type="entry name" value="Ribul_P_3_epim"/>
</dbReference>
<feature type="active site" description="Proton donor" evidence="10 12">
    <location>
        <position position="175"/>
    </location>
</feature>
<evidence type="ECO:0000256" key="9">
    <source>
        <dbReference type="ARBA" id="ARBA00023235"/>
    </source>
</evidence>
<dbReference type="PIRSF" id="PIRSF001461">
    <property type="entry name" value="RPE"/>
    <property type="match status" value="1"/>
</dbReference>
<comment type="cofactor">
    <cofactor evidence="2">
        <name>Mn(2+)</name>
        <dbReference type="ChEBI" id="CHEBI:29035"/>
    </cofactor>
</comment>
<evidence type="ECO:0000256" key="6">
    <source>
        <dbReference type="ARBA" id="ARBA00009541"/>
    </source>
</evidence>
<gene>
    <name evidence="10" type="primary">rpe</name>
    <name evidence="15" type="ORF">DX130_04970</name>
</gene>
<dbReference type="GO" id="GO:0004750">
    <property type="term" value="F:D-ribulose-phosphate 3-epimerase activity"/>
    <property type="evidence" value="ECO:0007669"/>
    <property type="project" value="UniProtKB-UniRule"/>
</dbReference>
<evidence type="ECO:0000256" key="2">
    <source>
        <dbReference type="ARBA" id="ARBA00001936"/>
    </source>
</evidence>
<keyword evidence="16" id="KW-1185">Reference proteome</keyword>
<dbReference type="InterPro" id="IPR000056">
    <property type="entry name" value="Ribul_P_3_epim-like"/>
</dbReference>
<feature type="active site" description="Proton acceptor" evidence="10 12">
    <location>
        <position position="34"/>
    </location>
</feature>
<comment type="cofactor">
    <cofactor evidence="5">
        <name>Fe(2+)</name>
        <dbReference type="ChEBI" id="CHEBI:29033"/>
    </cofactor>
</comment>
<comment type="cofactor">
    <cofactor evidence="10 13">
        <name>a divalent metal cation</name>
        <dbReference type="ChEBI" id="CHEBI:60240"/>
    </cofactor>
    <text evidence="10 13">Binds 1 divalent metal cation per subunit.</text>
</comment>